<evidence type="ECO:0000256" key="1">
    <source>
        <dbReference type="ARBA" id="ARBA00006817"/>
    </source>
</evidence>
<protein>
    <submittedName>
        <fullName evidence="3">SRPBCC domain-containing protein</fullName>
    </submittedName>
</protein>
<dbReference type="Gene3D" id="3.30.530.20">
    <property type="match status" value="1"/>
</dbReference>
<evidence type="ECO:0000313" key="3">
    <source>
        <dbReference type="EMBL" id="MFC5651827.1"/>
    </source>
</evidence>
<dbReference type="RefSeq" id="WP_379190450.1">
    <property type="nucleotide sequence ID" value="NZ_JBHSOW010000080.1"/>
</dbReference>
<name>A0ABW0W3K4_9BACL</name>
<dbReference type="CDD" id="cd08892">
    <property type="entry name" value="SRPBCC_Aha1"/>
    <property type="match status" value="1"/>
</dbReference>
<organism evidence="3 4">
    <name type="scientific">Paenibacillus solisilvae</name>
    <dbReference type="NCBI Taxonomy" id="2486751"/>
    <lineage>
        <taxon>Bacteria</taxon>
        <taxon>Bacillati</taxon>
        <taxon>Bacillota</taxon>
        <taxon>Bacilli</taxon>
        <taxon>Bacillales</taxon>
        <taxon>Paenibacillaceae</taxon>
        <taxon>Paenibacillus</taxon>
    </lineage>
</organism>
<dbReference type="InterPro" id="IPR023393">
    <property type="entry name" value="START-like_dom_sf"/>
</dbReference>
<sequence>MSSTAIHQEVTFQAGVDRVYDALISSEQFSKASGGAPTEINPEEGGSFSCFGGMIVGRSIELVPNKRIVQAWRVANWEEGVYSIVKFELKEQGSQTLLMFDHTGFPEGQGEHLSAGWHTNYWGPIEKLLA</sequence>
<reference evidence="4" key="1">
    <citation type="journal article" date="2019" name="Int. J. Syst. Evol. Microbiol.">
        <title>The Global Catalogue of Microorganisms (GCM) 10K type strain sequencing project: providing services to taxonomists for standard genome sequencing and annotation.</title>
        <authorList>
            <consortium name="The Broad Institute Genomics Platform"/>
            <consortium name="The Broad Institute Genome Sequencing Center for Infectious Disease"/>
            <person name="Wu L."/>
            <person name="Ma J."/>
        </authorList>
    </citation>
    <scope>NUCLEOTIDE SEQUENCE [LARGE SCALE GENOMIC DNA]</scope>
    <source>
        <strain evidence="4">CGMCC 1.3240</strain>
    </source>
</reference>
<dbReference type="InterPro" id="IPR013538">
    <property type="entry name" value="ASHA1/2-like_C"/>
</dbReference>
<feature type="domain" description="Activator of Hsp90 ATPase homologue 1/2-like C-terminal" evidence="2">
    <location>
        <begin position="15"/>
        <end position="129"/>
    </location>
</feature>
<proteinExistence type="inferred from homology"/>
<comment type="caution">
    <text evidence="3">The sequence shown here is derived from an EMBL/GenBank/DDBJ whole genome shotgun (WGS) entry which is preliminary data.</text>
</comment>
<dbReference type="Proteomes" id="UP001596047">
    <property type="component" value="Unassembled WGS sequence"/>
</dbReference>
<dbReference type="Pfam" id="PF08327">
    <property type="entry name" value="AHSA1"/>
    <property type="match status" value="1"/>
</dbReference>
<dbReference type="SUPFAM" id="SSF55961">
    <property type="entry name" value="Bet v1-like"/>
    <property type="match status" value="1"/>
</dbReference>
<accession>A0ABW0W3K4</accession>
<evidence type="ECO:0000259" key="2">
    <source>
        <dbReference type="Pfam" id="PF08327"/>
    </source>
</evidence>
<dbReference type="EMBL" id="JBHSOW010000080">
    <property type="protein sequence ID" value="MFC5651827.1"/>
    <property type="molecule type" value="Genomic_DNA"/>
</dbReference>
<comment type="similarity">
    <text evidence="1">Belongs to the AHA1 family.</text>
</comment>
<gene>
    <name evidence="3" type="ORF">ACFPYJ_22440</name>
</gene>
<keyword evidence="4" id="KW-1185">Reference proteome</keyword>
<evidence type="ECO:0000313" key="4">
    <source>
        <dbReference type="Proteomes" id="UP001596047"/>
    </source>
</evidence>